<reference evidence="2" key="1">
    <citation type="submission" date="2017-05" db="UniProtKB">
        <authorList>
            <consortium name="EnsemblMetazoa"/>
        </authorList>
    </citation>
    <scope>IDENTIFICATION</scope>
</reference>
<dbReference type="eggNOG" id="KOG0017">
    <property type="taxonomic scope" value="Eukaryota"/>
</dbReference>
<feature type="domain" description="Reverse transcriptase Ty1/copia-type" evidence="1">
    <location>
        <begin position="19"/>
        <end position="109"/>
    </location>
</feature>
<accession>A0A1X7U3J3</accession>
<dbReference type="InterPro" id="IPR013103">
    <property type="entry name" value="RVT_2"/>
</dbReference>
<protein>
    <recommendedName>
        <fullName evidence="1">Reverse transcriptase Ty1/copia-type domain-containing protein</fullName>
    </recommendedName>
</protein>
<dbReference type="EnsemblMetazoa" id="Aqu2.1.22026_001">
    <property type="protein sequence ID" value="Aqu2.1.22026_001"/>
    <property type="gene ID" value="Aqu2.1.22026"/>
</dbReference>
<evidence type="ECO:0000313" key="2">
    <source>
        <dbReference type="EnsemblMetazoa" id="Aqu2.1.22026_001"/>
    </source>
</evidence>
<proteinExistence type="predicted"/>
<organism evidence="2">
    <name type="scientific">Amphimedon queenslandica</name>
    <name type="common">Sponge</name>
    <dbReference type="NCBI Taxonomy" id="400682"/>
    <lineage>
        <taxon>Eukaryota</taxon>
        <taxon>Metazoa</taxon>
        <taxon>Porifera</taxon>
        <taxon>Demospongiae</taxon>
        <taxon>Heteroscleromorpha</taxon>
        <taxon>Haplosclerida</taxon>
        <taxon>Niphatidae</taxon>
        <taxon>Amphimedon</taxon>
    </lineage>
</organism>
<sequence>MTMTYGNWLKLQKQVVSIFKFEVDERSQIERHKARLVAQGYSQRSGLDYDETFSPVVRFKSIRTVLAVAAEKSLKVHKMDVTTAFLNGEQNECVYMKQPEGYIKKGKEQMSPRCWNSALDAQLQTSMEKDPLIVVII</sequence>
<dbReference type="STRING" id="400682.A0A1X7U3J3"/>
<dbReference type="AlphaFoldDB" id="A0A1X7U3J3"/>
<name>A0A1X7U3J3_AMPQE</name>
<evidence type="ECO:0000259" key="1">
    <source>
        <dbReference type="Pfam" id="PF07727"/>
    </source>
</evidence>
<dbReference type="InParanoid" id="A0A1X7U3J3"/>
<dbReference type="Pfam" id="PF07727">
    <property type="entry name" value="RVT_2"/>
    <property type="match status" value="1"/>
</dbReference>